<protein>
    <recommendedName>
        <fullName evidence="3">histidine kinase</fullName>
        <ecNumber evidence="3">2.7.13.3</ecNumber>
    </recommendedName>
</protein>
<evidence type="ECO:0000256" key="2">
    <source>
        <dbReference type="ARBA" id="ARBA00004370"/>
    </source>
</evidence>
<dbReference type="SMART" id="SM00388">
    <property type="entry name" value="HisKA"/>
    <property type="match status" value="1"/>
</dbReference>
<reference evidence="10 11" key="1">
    <citation type="submission" date="2021-06" db="EMBL/GenBank/DDBJ databases">
        <title>Faecalicatena sp. nov. isolated from porcine feces.</title>
        <authorList>
            <person name="Oh B.S."/>
            <person name="Lee J.H."/>
        </authorList>
    </citation>
    <scope>NUCLEOTIDE SEQUENCE [LARGE SCALE GENOMIC DNA]</scope>
    <source>
        <strain evidence="10 11">AGMB00832</strain>
    </source>
</reference>
<dbReference type="CDD" id="cd00082">
    <property type="entry name" value="HisKA"/>
    <property type="match status" value="1"/>
</dbReference>
<dbReference type="EC" id="2.7.13.3" evidence="3"/>
<name>A0ABS6D455_9FIRM</name>
<dbReference type="InterPro" id="IPR003661">
    <property type="entry name" value="HisK_dim/P_dom"/>
</dbReference>
<gene>
    <name evidence="10" type="ORF">HGO97_010445</name>
</gene>
<keyword evidence="11" id="KW-1185">Reference proteome</keyword>
<dbReference type="InterPro" id="IPR005467">
    <property type="entry name" value="His_kinase_dom"/>
</dbReference>
<dbReference type="CDD" id="cd00075">
    <property type="entry name" value="HATPase"/>
    <property type="match status" value="1"/>
</dbReference>
<dbReference type="InterPro" id="IPR003594">
    <property type="entry name" value="HATPase_dom"/>
</dbReference>
<keyword evidence="8" id="KW-1133">Transmembrane helix</keyword>
<keyword evidence="7" id="KW-0902">Two-component regulatory system</keyword>
<evidence type="ECO:0000256" key="4">
    <source>
        <dbReference type="ARBA" id="ARBA00022553"/>
    </source>
</evidence>
<feature type="domain" description="Histidine kinase" evidence="9">
    <location>
        <begin position="216"/>
        <end position="430"/>
    </location>
</feature>
<evidence type="ECO:0000256" key="7">
    <source>
        <dbReference type="ARBA" id="ARBA00023012"/>
    </source>
</evidence>
<evidence type="ECO:0000313" key="10">
    <source>
        <dbReference type="EMBL" id="MBU3876231.1"/>
    </source>
</evidence>
<dbReference type="InterPro" id="IPR050351">
    <property type="entry name" value="BphY/WalK/GraS-like"/>
</dbReference>
<evidence type="ECO:0000256" key="5">
    <source>
        <dbReference type="ARBA" id="ARBA00022679"/>
    </source>
</evidence>
<keyword evidence="6 10" id="KW-0418">Kinase</keyword>
<evidence type="ECO:0000256" key="6">
    <source>
        <dbReference type="ARBA" id="ARBA00022777"/>
    </source>
</evidence>
<keyword evidence="5" id="KW-0808">Transferase</keyword>
<dbReference type="SMART" id="SM00387">
    <property type="entry name" value="HATPase_c"/>
    <property type="match status" value="1"/>
</dbReference>
<dbReference type="PROSITE" id="PS50109">
    <property type="entry name" value="HIS_KIN"/>
    <property type="match status" value="1"/>
</dbReference>
<comment type="subcellular location">
    <subcellularLocation>
        <location evidence="2">Membrane</location>
    </subcellularLocation>
</comment>
<keyword evidence="8" id="KW-0812">Transmembrane</keyword>
<sequence length="432" mass="48359">MIRKLQRHLTFLFTAATGVILTLVLIVALFYQVRLSKSQSDAFFQNQLLDLTHRLEYTSSLSDDWLARLEAEGHFIIHIEDNRVPLFFPGSWTPFTSRDSLITLAKEEAKKQGIDTNSEPSSSSLLKTSVFPLRGEHQDSYRGTVMVFSTAAGFRSLVLLEETTKLHQELLIQTAVFLLLELLGVVSLFLVSRLVVRKAVLPIEEYQQKQDEFIAAASHELRSPLAVMQTSASAILSMPDQAPKMALFIQKECQRAGNLIKNLLLLSTGNHLPGEIQPVEIDVLLLQVFEIYEPLCDSKGIKLNLKLPEDFLPKVSGNHQWIYQILCILLDNAIAYGCTGKSPAIQLSASLHDKRLSVSVIDHGPGIPNSQKDRIFDRFYRADSARNDKEHSGLGLSIAKMLSDSMQLSLEVLDTPKGGSTFKINFFHLIQD</sequence>
<evidence type="ECO:0000256" key="8">
    <source>
        <dbReference type="SAM" id="Phobius"/>
    </source>
</evidence>
<dbReference type="PANTHER" id="PTHR45453:SF1">
    <property type="entry name" value="PHOSPHATE REGULON SENSOR PROTEIN PHOR"/>
    <property type="match status" value="1"/>
</dbReference>
<dbReference type="RefSeq" id="WP_216241313.1">
    <property type="nucleotide sequence ID" value="NZ_JABACJ020000008.1"/>
</dbReference>
<organism evidence="10 11">
    <name type="scientific">Faecalicatena faecalis</name>
    <dbReference type="NCBI Taxonomy" id="2726362"/>
    <lineage>
        <taxon>Bacteria</taxon>
        <taxon>Bacillati</taxon>
        <taxon>Bacillota</taxon>
        <taxon>Clostridia</taxon>
        <taxon>Lachnospirales</taxon>
        <taxon>Lachnospiraceae</taxon>
        <taxon>Faecalicatena</taxon>
    </lineage>
</organism>
<keyword evidence="4" id="KW-0597">Phosphoprotein</keyword>
<dbReference type="Pfam" id="PF00512">
    <property type="entry name" value="HisKA"/>
    <property type="match status" value="1"/>
</dbReference>
<feature type="transmembrane region" description="Helical" evidence="8">
    <location>
        <begin position="12"/>
        <end position="31"/>
    </location>
</feature>
<dbReference type="EMBL" id="JABACJ020000008">
    <property type="protein sequence ID" value="MBU3876231.1"/>
    <property type="molecule type" value="Genomic_DNA"/>
</dbReference>
<evidence type="ECO:0000256" key="3">
    <source>
        <dbReference type="ARBA" id="ARBA00012438"/>
    </source>
</evidence>
<evidence type="ECO:0000259" key="9">
    <source>
        <dbReference type="PROSITE" id="PS50109"/>
    </source>
</evidence>
<dbReference type="GO" id="GO:0016301">
    <property type="term" value="F:kinase activity"/>
    <property type="evidence" value="ECO:0007669"/>
    <property type="project" value="UniProtKB-KW"/>
</dbReference>
<dbReference type="Pfam" id="PF02518">
    <property type="entry name" value="HATPase_c"/>
    <property type="match status" value="1"/>
</dbReference>
<accession>A0ABS6D455</accession>
<comment type="catalytic activity">
    <reaction evidence="1">
        <text>ATP + protein L-histidine = ADP + protein N-phospho-L-histidine.</text>
        <dbReference type="EC" id="2.7.13.3"/>
    </reaction>
</comment>
<evidence type="ECO:0000256" key="1">
    <source>
        <dbReference type="ARBA" id="ARBA00000085"/>
    </source>
</evidence>
<proteinExistence type="predicted"/>
<evidence type="ECO:0000313" key="11">
    <source>
        <dbReference type="Proteomes" id="UP000723714"/>
    </source>
</evidence>
<keyword evidence="8" id="KW-0472">Membrane</keyword>
<dbReference type="PANTHER" id="PTHR45453">
    <property type="entry name" value="PHOSPHATE REGULON SENSOR PROTEIN PHOR"/>
    <property type="match status" value="1"/>
</dbReference>
<comment type="caution">
    <text evidence="10">The sequence shown here is derived from an EMBL/GenBank/DDBJ whole genome shotgun (WGS) entry which is preliminary data.</text>
</comment>
<dbReference type="Proteomes" id="UP000723714">
    <property type="component" value="Unassembled WGS sequence"/>
</dbReference>